<dbReference type="RefSeq" id="WP_017621652.1">
    <property type="nucleotide sequence ID" value="NZ_ANBG01000432.1"/>
</dbReference>
<dbReference type="EMBL" id="CP022753">
    <property type="protein sequence ID" value="ASU81867.1"/>
    <property type="molecule type" value="Genomic_DNA"/>
</dbReference>
<dbReference type="AlphaFoldDB" id="A0A223S1A1"/>
<keyword evidence="2" id="KW-0812">Transmembrane</keyword>
<dbReference type="InterPro" id="IPR029050">
    <property type="entry name" value="Immunoprotect_excell_Ig-like"/>
</dbReference>
<keyword evidence="2" id="KW-0472">Membrane</keyword>
<evidence type="ECO:0000313" key="4">
    <source>
        <dbReference type="Proteomes" id="UP000215005"/>
    </source>
</evidence>
<dbReference type="KEGG" id="ngv:CDO52_02855"/>
<evidence type="ECO:0000313" key="3">
    <source>
        <dbReference type="EMBL" id="ASU81867.1"/>
    </source>
</evidence>
<reference evidence="3 4" key="1">
    <citation type="submission" date="2017-08" db="EMBL/GenBank/DDBJ databases">
        <title>The complete genome sequence of Nocardiopsis gilva YIM 90087.</title>
        <authorList>
            <person name="Yin M."/>
            <person name="Tang S."/>
        </authorList>
    </citation>
    <scope>NUCLEOTIDE SEQUENCE [LARGE SCALE GENOMIC DNA]</scope>
    <source>
        <strain evidence="3 4">YIM 90087</strain>
    </source>
</reference>
<keyword evidence="2" id="KW-1133">Transmembrane helix</keyword>
<sequence length="204" mass="21441">MRDIPTTPARRALTAAASLVLIGLIIGAQSLIPSSDEQTDPIAYSGEIGATVDAHRFTIEVDKVQFARSVYDSKDYGDTTPIEANGIWVVAWATLTSTRDTLTTVTAELDTGGDSTYAASTWLFNAYGGIGSSLGPGIPTRGAFVFELPEERLVDPTLQVGVARGPGSRLQAQADIHLGLSGDALAARIDAAEDSVPIPPIETR</sequence>
<evidence type="ECO:0000256" key="1">
    <source>
        <dbReference type="ARBA" id="ARBA00022729"/>
    </source>
</evidence>
<accession>A0A223S1A1</accession>
<protein>
    <recommendedName>
        <fullName evidence="5">DUF4352 domain-containing protein</fullName>
    </recommendedName>
</protein>
<dbReference type="OrthoDB" id="3431801at2"/>
<keyword evidence="4" id="KW-1185">Reference proteome</keyword>
<gene>
    <name evidence="3" type="ORF">CDO52_02855</name>
</gene>
<name>A0A223S1A1_9ACTN</name>
<dbReference type="Gene3D" id="2.60.40.1240">
    <property type="match status" value="1"/>
</dbReference>
<proteinExistence type="predicted"/>
<feature type="transmembrane region" description="Helical" evidence="2">
    <location>
        <begin position="12"/>
        <end position="32"/>
    </location>
</feature>
<organism evidence="3 4">
    <name type="scientific">Nocardiopsis gilva YIM 90087</name>
    <dbReference type="NCBI Taxonomy" id="1235441"/>
    <lineage>
        <taxon>Bacteria</taxon>
        <taxon>Bacillati</taxon>
        <taxon>Actinomycetota</taxon>
        <taxon>Actinomycetes</taxon>
        <taxon>Streptosporangiales</taxon>
        <taxon>Nocardiopsidaceae</taxon>
        <taxon>Nocardiopsis</taxon>
    </lineage>
</organism>
<keyword evidence="1" id="KW-0732">Signal</keyword>
<dbReference type="Proteomes" id="UP000215005">
    <property type="component" value="Chromosome"/>
</dbReference>
<evidence type="ECO:0008006" key="5">
    <source>
        <dbReference type="Google" id="ProtNLM"/>
    </source>
</evidence>
<evidence type="ECO:0000256" key="2">
    <source>
        <dbReference type="SAM" id="Phobius"/>
    </source>
</evidence>